<protein>
    <submittedName>
        <fullName evidence="1">Uncharacterized protein</fullName>
    </submittedName>
</protein>
<proteinExistence type="predicted"/>
<keyword evidence="2" id="KW-1185">Reference proteome</keyword>
<evidence type="ECO:0000313" key="2">
    <source>
        <dbReference type="Proteomes" id="UP000692954"/>
    </source>
</evidence>
<organism evidence="1 2">
    <name type="scientific">Paramecium sonneborni</name>
    <dbReference type="NCBI Taxonomy" id="65129"/>
    <lineage>
        <taxon>Eukaryota</taxon>
        <taxon>Sar</taxon>
        <taxon>Alveolata</taxon>
        <taxon>Ciliophora</taxon>
        <taxon>Intramacronucleata</taxon>
        <taxon>Oligohymenophorea</taxon>
        <taxon>Peniculida</taxon>
        <taxon>Parameciidae</taxon>
        <taxon>Paramecium</taxon>
    </lineage>
</organism>
<comment type="caution">
    <text evidence="1">The sequence shown here is derived from an EMBL/GenBank/DDBJ whole genome shotgun (WGS) entry which is preliminary data.</text>
</comment>
<dbReference type="AlphaFoldDB" id="A0A8S1MXY8"/>
<dbReference type="EMBL" id="CAJJDN010000046">
    <property type="protein sequence ID" value="CAD8084409.1"/>
    <property type="molecule type" value="Genomic_DNA"/>
</dbReference>
<accession>A0A8S1MXY8</accession>
<reference evidence="1" key="1">
    <citation type="submission" date="2021-01" db="EMBL/GenBank/DDBJ databases">
        <authorList>
            <consortium name="Genoscope - CEA"/>
            <person name="William W."/>
        </authorList>
    </citation>
    <scope>NUCLEOTIDE SEQUENCE</scope>
</reference>
<gene>
    <name evidence="1" type="ORF">PSON_ATCC_30995.1.T0460256</name>
</gene>
<name>A0A8S1MXY8_9CILI</name>
<evidence type="ECO:0000313" key="1">
    <source>
        <dbReference type="EMBL" id="CAD8084409.1"/>
    </source>
</evidence>
<dbReference type="Proteomes" id="UP000692954">
    <property type="component" value="Unassembled WGS sequence"/>
</dbReference>
<sequence>MNYKKETLKKLLCFTPRNFLNDFPQHLVTKQQPPLERDFSKNKLDSESKQYPFILPQCQNLFNQRVFKDKQDSFSLKSIFILNFKSYEIGTIQTNSMLSYQQTQEPLLFIEMDILY</sequence>